<keyword evidence="6" id="KW-1185">Reference proteome</keyword>
<dbReference type="PANTHER" id="PTHR44688:SF16">
    <property type="entry name" value="DNA-BINDING TRANSCRIPTIONAL ACTIVATOR DEVR_DOSR"/>
    <property type="match status" value="1"/>
</dbReference>
<dbReference type="InterPro" id="IPR000792">
    <property type="entry name" value="Tscrpt_reg_LuxR_C"/>
</dbReference>
<protein>
    <recommendedName>
        <fullName evidence="4">HTH luxR-type domain-containing protein</fullName>
    </recommendedName>
</protein>
<dbReference type="SMART" id="SM00421">
    <property type="entry name" value="HTH_LUXR"/>
    <property type="match status" value="1"/>
</dbReference>
<evidence type="ECO:0000313" key="5">
    <source>
        <dbReference type="EMBL" id="GAA1090895.1"/>
    </source>
</evidence>
<evidence type="ECO:0000313" key="6">
    <source>
        <dbReference type="Proteomes" id="UP001501581"/>
    </source>
</evidence>
<dbReference type="Gene3D" id="3.40.50.2300">
    <property type="match status" value="1"/>
</dbReference>
<dbReference type="InterPro" id="IPR011006">
    <property type="entry name" value="CheY-like_superfamily"/>
</dbReference>
<accession>A0ABN1TJT6</accession>
<comment type="caution">
    <text evidence="5">The sequence shown here is derived from an EMBL/GenBank/DDBJ whole genome shotgun (WGS) entry which is preliminary data.</text>
</comment>
<keyword evidence="2" id="KW-0238">DNA-binding</keyword>
<evidence type="ECO:0000256" key="1">
    <source>
        <dbReference type="ARBA" id="ARBA00023015"/>
    </source>
</evidence>
<dbReference type="EMBL" id="BAAALG010000001">
    <property type="protein sequence ID" value="GAA1090895.1"/>
    <property type="molecule type" value="Genomic_DNA"/>
</dbReference>
<dbReference type="Proteomes" id="UP001501581">
    <property type="component" value="Unassembled WGS sequence"/>
</dbReference>
<dbReference type="InterPro" id="IPR016032">
    <property type="entry name" value="Sig_transdc_resp-reg_C-effctor"/>
</dbReference>
<keyword evidence="1" id="KW-0805">Transcription regulation</keyword>
<sequence length="242" mass="26347">MTNYEMDERDVTWVPRPRTAAMPKVAVVADQSLTGQAVGEALSALGFASSTFAVPRQGAGVRDLRTRLSRQRVEVALLLHERLDWAHTLEAMRTIREIGDVAWLLLSESEDDARWGAALDAGAAAVLSISVGVDELIRVVDQVSNGGQITPADERDRLLAVWEEVGAEQRQLTDRLDRLSARERQVLENLSRGHTVAEIASEAYVSVGTVRSQVRAVLTKLEVKSQIAAVALLERVSSVSAA</sequence>
<evidence type="ECO:0000256" key="3">
    <source>
        <dbReference type="ARBA" id="ARBA00023163"/>
    </source>
</evidence>
<dbReference type="PRINTS" id="PR00038">
    <property type="entry name" value="HTHLUXR"/>
</dbReference>
<organism evidence="5 6">
    <name type="scientific">Nocardioides dubius</name>
    <dbReference type="NCBI Taxonomy" id="317019"/>
    <lineage>
        <taxon>Bacteria</taxon>
        <taxon>Bacillati</taxon>
        <taxon>Actinomycetota</taxon>
        <taxon>Actinomycetes</taxon>
        <taxon>Propionibacteriales</taxon>
        <taxon>Nocardioidaceae</taxon>
        <taxon>Nocardioides</taxon>
    </lineage>
</organism>
<reference evidence="5 6" key="1">
    <citation type="journal article" date="2019" name="Int. J. Syst. Evol. Microbiol.">
        <title>The Global Catalogue of Microorganisms (GCM) 10K type strain sequencing project: providing services to taxonomists for standard genome sequencing and annotation.</title>
        <authorList>
            <consortium name="The Broad Institute Genomics Platform"/>
            <consortium name="The Broad Institute Genome Sequencing Center for Infectious Disease"/>
            <person name="Wu L."/>
            <person name="Ma J."/>
        </authorList>
    </citation>
    <scope>NUCLEOTIDE SEQUENCE [LARGE SCALE GENOMIC DNA]</scope>
    <source>
        <strain evidence="5 6">JCM 13008</strain>
    </source>
</reference>
<name>A0ABN1TJT6_9ACTN</name>
<dbReference type="Pfam" id="PF00196">
    <property type="entry name" value="GerE"/>
    <property type="match status" value="1"/>
</dbReference>
<dbReference type="RefSeq" id="WP_343990384.1">
    <property type="nucleotide sequence ID" value="NZ_BAAALG010000001.1"/>
</dbReference>
<dbReference type="PANTHER" id="PTHR44688">
    <property type="entry name" value="DNA-BINDING TRANSCRIPTIONAL ACTIVATOR DEVR_DOSR"/>
    <property type="match status" value="1"/>
</dbReference>
<gene>
    <name evidence="5" type="ORF">GCM10009668_01980</name>
</gene>
<dbReference type="CDD" id="cd06170">
    <property type="entry name" value="LuxR_C_like"/>
    <property type="match status" value="1"/>
</dbReference>
<dbReference type="PROSITE" id="PS50043">
    <property type="entry name" value="HTH_LUXR_2"/>
    <property type="match status" value="1"/>
</dbReference>
<dbReference type="SUPFAM" id="SSF52172">
    <property type="entry name" value="CheY-like"/>
    <property type="match status" value="1"/>
</dbReference>
<feature type="domain" description="HTH luxR-type" evidence="4">
    <location>
        <begin position="172"/>
        <end position="237"/>
    </location>
</feature>
<proteinExistence type="predicted"/>
<evidence type="ECO:0000259" key="4">
    <source>
        <dbReference type="PROSITE" id="PS50043"/>
    </source>
</evidence>
<keyword evidence="3" id="KW-0804">Transcription</keyword>
<evidence type="ECO:0000256" key="2">
    <source>
        <dbReference type="ARBA" id="ARBA00023125"/>
    </source>
</evidence>
<dbReference type="SUPFAM" id="SSF46894">
    <property type="entry name" value="C-terminal effector domain of the bipartite response regulators"/>
    <property type="match status" value="1"/>
</dbReference>